<feature type="transmembrane region" description="Helical" evidence="1">
    <location>
        <begin position="12"/>
        <end position="30"/>
    </location>
</feature>
<dbReference type="EMBL" id="JAVDUM010000004">
    <property type="protein sequence ID" value="MDR6866689.1"/>
    <property type="molecule type" value="Genomic_DNA"/>
</dbReference>
<evidence type="ECO:0008006" key="4">
    <source>
        <dbReference type="Google" id="ProtNLM"/>
    </source>
</evidence>
<keyword evidence="1" id="KW-1133">Transmembrane helix</keyword>
<organism evidence="2 3">
    <name type="scientific">Microbacterium resistens</name>
    <dbReference type="NCBI Taxonomy" id="156977"/>
    <lineage>
        <taxon>Bacteria</taxon>
        <taxon>Bacillati</taxon>
        <taxon>Actinomycetota</taxon>
        <taxon>Actinomycetes</taxon>
        <taxon>Micrococcales</taxon>
        <taxon>Microbacteriaceae</taxon>
        <taxon>Microbacterium</taxon>
    </lineage>
</organism>
<feature type="transmembrane region" description="Helical" evidence="1">
    <location>
        <begin position="68"/>
        <end position="92"/>
    </location>
</feature>
<reference evidence="2 3" key="1">
    <citation type="submission" date="2023-07" db="EMBL/GenBank/DDBJ databases">
        <title>Sorghum-associated microbial communities from plants grown in Nebraska, USA.</title>
        <authorList>
            <person name="Schachtman D."/>
        </authorList>
    </citation>
    <scope>NUCLEOTIDE SEQUENCE [LARGE SCALE GENOMIC DNA]</scope>
    <source>
        <strain evidence="2 3">2980</strain>
    </source>
</reference>
<gene>
    <name evidence="2" type="ORF">J2Y69_001282</name>
</gene>
<name>A0ABU1SAV2_9MICO</name>
<proteinExistence type="predicted"/>
<keyword evidence="3" id="KW-1185">Reference proteome</keyword>
<keyword evidence="1" id="KW-0812">Transmembrane</keyword>
<accession>A0ABU1SAV2</accession>
<dbReference type="Proteomes" id="UP001259347">
    <property type="component" value="Unassembled WGS sequence"/>
</dbReference>
<evidence type="ECO:0000313" key="2">
    <source>
        <dbReference type="EMBL" id="MDR6866689.1"/>
    </source>
</evidence>
<evidence type="ECO:0000256" key="1">
    <source>
        <dbReference type="SAM" id="Phobius"/>
    </source>
</evidence>
<dbReference type="RefSeq" id="WP_310018728.1">
    <property type="nucleotide sequence ID" value="NZ_JAVDUM010000004.1"/>
</dbReference>
<sequence length="221" mass="22667">MERTRAIRAARGAIAATLATFVALLSHVGGGGAMPGWLGVVVPWVFSILVCVPLAGRRLSAVRLGIGVALSQALFHVLFVLGAGSSAGLVGVGHHGMIALPADSVSTTASTTVPASLTAPVSLEGLLWGDAAMWTAHVLAAVLTIAALHRGESAVRRLLTLAAETGSWIERQVLAIVRAFAGPLLVAGPRRLFDAETAVPRVLRAAHLSIVVRRGPPPASV</sequence>
<protein>
    <recommendedName>
        <fullName evidence="4">Integral membrane protein</fullName>
    </recommendedName>
</protein>
<feature type="transmembrane region" description="Helical" evidence="1">
    <location>
        <begin position="131"/>
        <end position="148"/>
    </location>
</feature>
<feature type="transmembrane region" description="Helical" evidence="1">
    <location>
        <begin position="36"/>
        <end position="56"/>
    </location>
</feature>
<comment type="caution">
    <text evidence="2">The sequence shown here is derived from an EMBL/GenBank/DDBJ whole genome shotgun (WGS) entry which is preliminary data.</text>
</comment>
<evidence type="ECO:0000313" key="3">
    <source>
        <dbReference type="Proteomes" id="UP001259347"/>
    </source>
</evidence>
<keyword evidence="1" id="KW-0472">Membrane</keyword>